<protein>
    <submittedName>
        <fullName evidence="2">Uncharacterized protein</fullName>
    </submittedName>
</protein>
<accession>A0A5R9PDE3</accession>
<comment type="caution">
    <text evidence="2">The sequence shown here is derived from an EMBL/GenBank/DDBJ whole genome shotgun (WGS) entry which is preliminary data.</text>
</comment>
<evidence type="ECO:0000313" key="3">
    <source>
        <dbReference type="Proteomes" id="UP000308508"/>
    </source>
</evidence>
<reference evidence="2 3" key="1">
    <citation type="submission" date="2019-04" db="EMBL/GenBank/DDBJ databases">
        <authorList>
            <person name="Grouzdev D.S."/>
            <person name="Nazina T.N."/>
        </authorList>
    </citation>
    <scope>NUCLEOTIDE SEQUENCE [LARGE SCALE GENOMIC DNA]</scope>
    <source>
        <strain evidence="2 3">SHC 3-19</strain>
    </source>
</reference>
<organism evidence="2 3">
    <name type="scientific">Thermomonas fusca</name>
    <dbReference type="NCBI Taxonomy" id="215690"/>
    <lineage>
        <taxon>Bacteria</taxon>
        <taxon>Pseudomonadati</taxon>
        <taxon>Pseudomonadota</taxon>
        <taxon>Gammaproteobacteria</taxon>
        <taxon>Lysobacterales</taxon>
        <taxon>Lysobacteraceae</taxon>
        <taxon>Thermomonas</taxon>
    </lineage>
</organism>
<evidence type="ECO:0000256" key="1">
    <source>
        <dbReference type="SAM" id="MobiDB-lite"/>
    </source>
</evidence>
<gene>
    <name evidence="2" type="ORF">E5S66_13030</name>
</gene>
<dbReference type="EMBL" id="SROY01000008">
    <property type="protein sequence ID" value="TLX20778.1"/>
    <property type="molecule type" value="Genomic_DNA"/>
</dbReference>
<feature type="region of interest" description="Disordered" evidence="1">
    <location>
        <begin position="1"/>
        <end position="32"/>
    </location>
</feature>
<sequence>MVSEIDPETPRAARTIPVGSGPGGITVGKGPR</sequence>
<dbReference type="Proteomes" id="UP000308508">
    <property type="component" value="Unassembled WGS sequence"/>
</dbReference>
<evidence type="ECO:0000313" key="2">
    <source>
        <dbReference type="EMBL" id="TLX20778.1"/>
    </source>
</evidence>
<proteinExistence type="predicted"/>
<dbReference type="AlphaFoldDB" id="A0A5R9PDE3"/>
<keyword evidence="3" id="KW-1185">Reference proteome</keyword>
<feature type="compositionally biased region" description="Gly residues" evidence="1">
    <location>
        <begin position="20"/>
        <end position="32"/>
    </location>
</feature>
<name>A0A5R9PDE3_9GAMM</name>